<name>S8CAF6_9LAMI</name>
<accession>S8CAF6</accession>
<evidence type="ECO:0000313" key="2">
    <source>
        <dbReference type="EMBL" id="EPS63874.1"/>
    </source>
</evidence>
<dbReference type="Gene3D" id="3.40.50.300">
    <property type="entry name" value="P-loop containing nucleotide triphosphate hydrolases"/>
    <property type="match status" value="1"/>
</dbReference>
<dbReference type="GO" id="GO:0005657">
    <property type="term" value="C:replication fork"/>
    <property type="evidence" value="ECO:0007669"/>
    <property type="project" value="TreeGrafter"/>
</dbReference>
<dbReference type="InterPro" id="IPR049163">
    <property type="entry name" value="Pif1-like_2B_dom"/>
</dbReference>
<dbReference type="SUPFAM" id="SSF52540">
    <property type="entry name" value="P-loop containing nucleoside triphosphate hydrolases"/>
    <property type="match status" value="1"/>
</dbReference>
<proteinExistence type="predicted"/>
<dbReference type="Proteomes" id="UP000015453">
    <property type="component" value="Unassembled WGS sequence"/>
</dbReference>
<comment type="caution">
    <text evidence="2">The sequence shown here is derived from an EMBL/GenBank/DDBJ whole genome shotgun (WGS) entry which is preliminary data.</text>
</comment>
<dbReference type="PANTHER" id="PTHR23274:SF48">
    <property type="entry name" value="ATP-DEPENDENT DNA HELICASE"/>
    <property type="match status" value="1"/>
</dbReference>
<sequence length="189" mass="20999">MEHCADCFSRKKNSSSPMDDAYPVEILNTLDPAGMSPHRLVLRVGVPITFTRNLSRVEGVNNGTRGIVAALHEHRVVVRLVTGTRAGQLFSTPRINQTMNPEDETFVPFTRRQFPLRVAYAMTINKAQGQTFERVGVWLPSPVFAHGQLYVALSRVGDPSNVRIAAAPGPTRCPPDHVVNEVWKEAFPR</sequence>
<feature type="domain" description="DNA helicase Pif1-like 2B" evidence="1">
    <location>
        <begin position="25"/>
        <end position="71"/>
    </location>
</feature>
<dbReference type="InterPro" id="IPR027417">
    <property type="entry name" value="P-loop_NTPase"/>
</dbReference>
<dbReference type="Pfam" id="PF21530">
    <property type="entry name" value="Pif1_2B_dom"/>
    <property type="match status" value="1"/>
</dbReference>
<organism evidence="2 3">
    <name type="scientific">Genlisea aurea</name>
    <dbReference type="NCBI Taxonomy" id="192259"/>
    <lineage>
        <taxon>Eukaryota</taxon>
        <taxon>Viridiplantae</taxon>
        <taxon>Streptophyta</taxon>
        <taxon>Embryophyta</taxon>
        <taxon>Tracheophyta</taxon>
        <taxon>Spermatophyta</taxon>
        <taxon>Magnoliopsida</taxon>
        <taxon>eudicotyledons</taxon>
        <taxon>Gunneridae</taxon>
        <taxon>Pentapetalae</taxon>
        <taxon>asterids</taxon>
        <taxon>lamiids</taxon>
        <taxon>Lamiales</taxon>
        <taxon>Lentibulariaceae</taxon>
        <taxon>Genlisea</taxon>
    </lineage>
</organism>
<dbReference type="AlphaFoldDB" id="S8CAF6"/>
<reference evidence="2 3" key="1">
    <citation type="journal article" date="2013" name="BMC Genomics">
        <title>The miniature genome of a carnivorous plant Genlisea aurea contains a low number of genes and short non-coding sequences.</title>
        <authorList>
            <person name="Leushkin E.V."/>
            <person name="Sutormin R.A."/>
            <person name="Nabieva E.R."/>
            <person name="Penin A.A."/>
            <person name="Kondrashov A.S."/>
            <person name="Logacheva M.D."/>
        </authorList>
    </citation>
    <scope>NUCLEOTIDE SEQUENCE [LARGE SCALE GENOMIC DNA]</scope>
</reference>
<gene>
    <name evidence="2" type="ORF">M569_10907</name>
</gene>
<evidence type="ECO:0000259" key="1">
    <source>
        <dbReference type="Pfam" id="PF21530"/>
    </source>
</evidence>
<evidence type="ECO:0000313" key="3">
    <source>
        <dbReference type="Proteomes" id="UP000015453"/>
    </source>
</evidence>
<dbReference type="OrthoDB" id="1930718at2759"/>
<dbReference type="PANTHER" id="PTHR23274">
    <property type="entry name" value="DNA HELICASE-RELATED"/>
    <property type="match status" value="1"/>
</dbReference>
<protein>
    <recommendedName>
        <fullName evidence="1">DNA helicase Pif1-like 2B domain-containing protein</fullName>
    </recommendedName>
</protein>
<dbReference type="CDD" id="cd18809">
    <property type="entry name" value="SF1_C_RecD"/>
    <property type="match status" value="1"/>
</dbReference>
<keyword evidence="3" id="KW-1185">Reference proteome</keyword>
<dbReference type="EMBL" id="AUSU01005188">
    <property type="protein sequence ID" value="EPS63874.1"/>
    <property type="molecule type" value="Genomic_DNA"/>
</dbReference>
<dbReference type="GO" id="GO:0006260">
    <property type="term" value="P:DNA replication"/>
    <property type="evidence" value="ECO:0007669"/>
    <property type="project" value="TreeGrafter"/>
</dbReference>